<name>A0A6J4JPQ9_9SPHI</name>
<proteinExistence type="predicted"/>
<accession>A0A6J4JPQ9</accession>
<dbReference type="AlphaFoldDB" id="A0A6J4JPQ9"/>
<dbReference type="EMBL" id="CADCTQ010000333">
    <property type="protein sequence ID" value="CAA9284201.1"/>
    <property type="molecule type" value="Genomic_DNA"/>
</dbReference>
<protein>
    <submittedName>
        <fullName evidence="1">Uncharacterized protein</fullName>
    </submittedName>
</protein>
<gene>
    <name evidence="1" type="ORF">AVDCRST_MAG56-3976</name>
</gene>
<evidence type="ECO:0000313" key="1">
    <source>
        <dbReference type="EMBL" id="CAA9284201.1"/>
    </source>
</evidence>
<organism evidence="1">
    <name type="scientific">uncultured Cytophagales bacterium</name>
    <dbReference type="NCBI Taxonomy" id="158755"/>
    <lineage>
        <taxon>Bacteria</taxon>
        <taxon>Pseudomonadati</taxon>
        <taxon>Bacteroidota</taxon>
        <taxon>Sphingobacteriia</taxon>
        <taxon>Sphingobacteriales</taxon>
        <taxon>environmental samples</taxon>
    </lineage>
</organism>
<sequence length="254" mass="29331">MYVLSALPCGYAVSGYTVCSYAVSGHRSLRASIVPAALRWASPLTRWYRYAVVSLFRQRWYRGAWARPNGEGRVDWRGEASLGLAFFGSFWGNAKKNKLHLRSINHSPSPYKPSYLHPSHYHPAQPTHHNRPITNPKPLKYAHTLYHLLSHTIKYRSAERPLAIAIQTRPQGKHTLLTASKLTVYWAKNRWMRLKFDKFEQLVGTLAARLKLTCRALISVTISKSMHLRRTLCHCIVRDQRFLPIRAKRWVLSC</sequence>
<reference evidence="1" key="1">
    <citation type="submission" date="2020-02" db="EMBL/GenBank/DDBJ databases">
        <authorList>
            <person name="Meier V. D."/>
        </authorList>
    </citation>
    <scope>NUCLEOTIDE SEQUENCE</scope>
    <source>
        <strain evidence="1">AVDCRST_MAG56</strain>
    </source>
</reference>